<feature type="coiled-coil region" evidence="1">
    <location>
        <begin position="555"/>
        <end position="586"/>
    </location>
</feature>
<feature type="region of interest" description="Disordered" evidence="2">
    <location>
        <begin position="221"/>
        <end position="287"/>
    </location>
</feature>
<proteinExistence type="predicted"/>
<organism evidence="4 5">
    <name type="scientific">Campylobacter rectus</name>
    <name type="common">Wolinella recta</name>
    <dbReference type="NCBI Taxonomy" id="203"/>
    <lineage>
        <taxon>Bacteria</taxon>
        <taxon>Pseudomonadati</taxon>
        <taxon>Campylobacterota</taxon>
        <taxon>Epsilonproteobacteria</taxon>
        <taxon>Campylobacterales</taxon>
        <taxon>Campylobacteraceae</taxon>
        <taxon>Campylobacter</taxon>
    </lineage>
</organism>
<dbReference type="Gene3D" id="1.10.3130.20">
    <property type="entry name" value="Phycobilisome linker domain"/>
    <property type="match status" value="1"/>
</dbReference>
<dbReference type="KEGG" id="crx:CRECT_2282"/>
<evidence type="ECO:0000256" key="2">
    <source>
        <dbReference type="SAM" id="MobiDB-lite"/>
    </source>
</evidence>
<dbReference type="PROSITE" id="PS00018">
    <property type="entry name" value="EF_HAND_1"/>
    <property type="match status" value="1"/>
</dbReference>
<dbReference type="InterPro" id="IPR025282">
    <property type="entry name" value="DUF4214"/>
</dbReference>
<dbReference type="Pfam" id="PF13946">
    <property type="entry name" value="DUF4214"/>
    <property type="match status" value="1"/>
</dbReference>
<dbReference type="AlphaFoldDB" id="A0A6G5QQH6"/>
<dbReference type="Proteomes" id="UP000502377">
    <property type="component" value="Chromosome"/>
</dbReference>
<dbReference type="InterPro" id="IPR038255">
    <property type="entry name" value="PBS_linker_sf"/>
</dbReference>
<sequence length="1258" mass="136433">MSITSIDISALYITMFNRVPEGAGHKFWFNLAKKQGLNTSQVAQQMLNSTPAQEYFAGKNSNEDFVNHIYSNLFGKTIAQDPKGSKFWIDKLKEGNSKAFVVSEMLKAAMSNTYTKPEELKAQKLFLNKLKAAEIAHKAIENVPSSGSITEKIASFANILKNIKDTSTPTQIAQVIKQEALKGNLTVLNSHQLAQITKSIFPSVDADALQKALDNTTATTDIYEEGGSTPTPPTPPTPPAPTPNPGGGSSGGSNNPKPLTPEEQKQKAKEEAVKQAEENLQKAKEAAEQAKKDADIAKEIKEAVEHAINNHNGIKQYALNHIQNKIDDPSTTDKQREALEKAKDIVSKLGRTLDQKNLDEAKDNVTIADKTKDVADKQEKVAEKQVDHSKAVAKEAPLLDAVKKAYEDKVKAQSEQAIAKVLKEKIDENSKIYVIKEEIEISNELTYQQKLAAKAKLDAWAKELNLNSGDNPNDALKAKADANKTAADTKAAAADKAYQDGDKGALIDHNNNKSAITNSSAKVAQAKADAATAIVALKKAKEDIAKANLNKDPDNEELKAALQKAQAELEKAKAEEKTAKATAKAEEKGTVLKKVGDTNVYKSEDGKYTVDLGNDKVAEGKALVVGKDNKLYEVDENAADGPKYTDKPLLKSNDKGGTIYKGGVEQFSFLSKDGNAVAALKGTDPNNPNKAEGFILKPGVKADYDTMSKAEFDYANGKFKANGAEQQTYKIETEKAPSLHNPDNPQYKITKVNDYVFKDKPILDGDFKITGTKDLKDDLKIPLINGKIYDGSINGYTINTDTDNNLVKSIEKEGKTYNLDADGKVESIKKGDFTYNLKEHKTLNDAIALATGAQDALNKASSTVVNNYTNDVFRLDNDGKATSVQLSNKNELTVRDLTPFNPDTIDNLKISEIKFASGEKFTLTGDHEYDDVRNYEKVAGKFLLKRVDKYKNSVYEKDGHKVEVTNAGENKYTLTETKDGKKVSVEIQDWGHTGSIVLKTVKYDADGTTVKSVDMVDQEGKDNDAVTVTRGETGVANGRQIGIKDVNAGKVSFKGIEKIYVDSSEALDGKGLDYLNKSGAKEIKLSSNLTLKNEGDGTLDLGKIKYNDKKLTIKAGNTKSDTVKLGAEAAGNKLSIEGFEQQDKIDFSALGATDKKVNKVASNAEKGLENGKIYTTDVAGNIDENDYANGDFGQLFGNGKTFKTITANGKSIVAVKGNDKTKVYQVNDADGSGTIEKNEVNLVGTFESNVELGDANIA</sequence>
<evidence type="ECO:0000256" key="1">
    <source>
        <dbReference type="SAM" id="Coils"/>
    </source>
</evidence>
<dbReference type="CDD" id="cd22249">
    <property type="entry name" value="UDM1_RNF168_RNF169-like"/>
    <property type="match status" value="1"/>
</dbReference>
<gene>
    <name evidence="4" type="ORF">CRECT_2282</name>
</gene>
<evidence type="ECO:0000259" key="3">
    <source>
        <dbReference type="Pfam" id="PF13946"/>
    </source>
</evidence>
<keyword evidence="1" id="KW-0175">Coiled coil</keyword>
<feature type="compositionally biased region" description="Pro residues" evidence="2">
    <location>
        <begin position="230"/>
        <end position="244"/>
    </location>
</feature>
<feature type="compositionally biased region" description="Basic and acidic residues" evidence="2">
    <location>
        <begin position="260"/>
        <end position="287"/>
    </location>
</feature>
<dbReference type="EMBL" id="CP012543">
    <property type="protein sequence ID" value="QCD47871.1"/>
    <property type="molecule type" value="Genomic_DNA"/>
</dbReference>
<evidence type="ECO:0000313" key="4">
    <source>
        <dbReference type="EMBL" id="QCD47871.1"/>
    </source>
</evidence>
<reference evidence="4 5" key="1">
    <citation type="submission" date="2016-07" db="EMBL/GenBank/DDBJ databases">
        <title>Comparative genomics of the Campylobacter concisus group.</title>
        <authorList>
            <person name="Miller W.G."/>
            <person name="Yee E."/>
            <person name="Chapman M.H."/>
            <person name="Huynh S."/>
            <person name="Bono J.L."/>
            <person name="On S.L.W."/>
            <person name="StLeger J."/>
            <person name="Foster G."/>
            <person name="Parker C.T."/>
        </authorList>
    </citation>
    <scope>NUCLEOTIDE SEQUENCE [LARGE SCALE GENOMIC DNA]</scope>
    <source>
        <strain evidence="4 5">ATCC 33238</strain>
    </source>
</reference>
<dbReference type="InterPro" id="IPR018247">
    <property type="entry name" value="EF_Hand_1_Ca_BS"/>
</dbReference>
<protein>
    <submittedName>
        <fullName evidence="4">Putative surface layer protein</fullName>
    </submittedName>
</protein>
<feature type="domain" description="DUF4214" evidence="3">
    <location>
        <begin position="43"/>
        <end position="107"/>
    </location>
</feature>
<accession>A0A6G5QQH6</accession>
<name>A0A6G5QQH6_CAMRE</name>
<evidence type="ECO:0000313" key="5">
    <source>
        <dbReference type="Proteomes" id="UP000502377"/>
    </source>
</evidence>